<reference evidence="3" key="1">
    <citation type="journal article" date="2019" name="Int. J. Syst. Evol. Microbiol.">
        <title>The Global Catalogue of Microorganisms (GCM) 10K type strain sequencing project: providing services to taxonomists for standard genome sequencing and annotation.</title>
        <authorList>
            <consortium name="The Broad Institute Genomics Platform"/>
            <consortium name="The Broad Institute Genome Sequencing Center for Infectious Disease"/>
            <person name="Wu L."/>
            <person name="Ma J."/>
        </authorList>
    </citation>
    <scope>NUCLEOTIDE SEQUENCE [LARGE SCALE GENOMIC DNA]</scope>
    <source>
        <strain evidence="3">JCM 1490</strain>
    </source>
</reference>
<dbReference type="Gene3D" id="3.40.710.10">
    <property type="entry name" value="DD-peptidase/beta-lactamase superfamily"/>
    <property type="match status" value="1"/>
</dbReference>
<evidence type="ECO:0000313" key="3">
    <source>
        <dbReference type="Proteomes" id="UP001596455"/>
    </source>
</evidence>
<dbReference type="Proteomes" id="UP001596455">
    <property type="component" value="Unassembled WGS sequence"/>
</dbReference>
<keyword evidence="3" id="KW-1185">Reference proteome</keyword>
<dbReference type="EMBL" id="JBHTCQ010000005">
    <property type="protein sequence ID" value="MFC7407222.1"/>
    <property type="molecule type" value="Genomic_DNA"/>
</dbReference>
<feature type="domain" description="Beta-lactamase-related" evidence="1">
    <location>
        <begin position="38"/>
        <end position="249"/>
    </location>
</feature>
<dbReference type="PANTHER" id="PTHR43283">
    <property type="entry name" value="BETA-LACTAMASE-RELATED"/>
    <property type="match status" value="1"/>
</dbReference>
<dbReference type="InterPro" id="IPR012338">
    <property type="entry name" value="Beta-lactam/transpept-like"/>
</dbReference>
<sequence>MSDSTTFSALADLDHAVGVVVTDSDGTLERYGETSRSFRWASVTKLASALAALVAVRRGMVRLDEPAGPEGSTVRHLLAHASGLPFDSGAALSAPGKRRVYSNLGIEVLAEHVAEATGVDFADWAEETVLTPLGMSSVILEGSPAHGASGSADDLALLGRELLAPTLLDEALFAEATSVVYPGLSGVLPGFGRQEHNDWGLGFEIRDHKSPHWTGTHGSPRTFGHFGQSGSFLWVDPDAGLAAAFLGDGAFGDWAVQTWPVLNDAILAAHGRA</sequence>
<protein>
    <submittedName>
        <fullName evidence="2">Serine hydrolase domain-containing protein</fullName>
        <ecNumber evidence="2">3.-.-.-</ecNumber>
    </submittedName>
</protein>
<name>A0ABW2QF76_9MICO</name>
<evidence type="ECO:0000259" key="1">
    <source>
        <dbReference type="Pfam" id="PF00144"/>
    </source>
</evidence>
<dbReference type="PANTHER" id="PTHR43283:SF15">
    <property type="entry name" value="CONSERVED PROTEIN"/>
    <property type="match status" value="1"/>
</dbReference>
<dbReference type="RefSeq" id="WP_382396791.1">
    <property type="nucleotide sequence ID" value="NZ_JBHTCQ010000005.1"/>
</dbReference>
<dbReference type="SUPFAM" id="SSF56601">
    <property type="entry name" value="beta-lactamase/transpeptidase-like"/>
    <property type="match status" value="1"/>
</dbReference>
<comment type="caution">
    <text evidence="2">The sequence shown here is derived from an EMBL/GenBank/DDBJ whole genome shotgun (WGS) entry which is preliminary data.</text>
</comment>
<dbReference type="EC" id="3.-.-.-" evidence="2"/>
<evidence type="ECO:0000313" key="2">
    <source>
        <dbReference type="EMBL" id="MFC7407222.1"/>
    </source>
</evidence>
<dbReference type="GO" id="GO:0016787">
    <property type="term" value="F:hydrolase activity"/>
    <property type="evidence" value="ECO:0007669"/>
    <property type="project" value="UniProtKB-KW"/>
</dbReference>
<organism evidence="2 3">
    <name type="scientific">Georgenia alba</name>
    <dbReference type="NCBI Taxonomy" id="2233858"/>
    <lineage>
        <taxon>Bacteria</taxon>
        <taxon>Bacillati</taxon>
        <taxon>Actinomycetota</taxon>
        <taxon>Actinomycetes</taxon>
        <taxon>Micrococcales</taxon>
        <taxon>Bogoriellaceae</taxon>
        <taxon>Georgenia</taxon>
    </lineage>
</organism>
<proteinExistence type="predicted"/>
<dbReference type="InterPro" id="IPR050789">
    <property type="entry name" value="Diverse_Enzym_Activities"/>
</dbReference>
<dbReference type="InterPro" id="IPR001466">
    <property type="entry name" value="Beta-lactam-related"/>
</dbReference>
<keyword evidence="2" id="KW-0378">Hydrolase</keyword>
<gene>
    <name evidence="2" type="ORF">ACFQQL_19060</name>
</gene>
<dbReference type="Pfam" id="PF00144">
    <property type="entry name" value="Beta-lactamase"/>
    <property type="match status" value="1"/>
</dbReference>
<accession>A0ABW2QF76</accession>